<dbReference type="PROSITE" id="PS00178">
    <property type="entry name" value="AA_TRNA_LIGASE_I"/>
    <property type="match status" value="1"/>
</dbReference>
<evidence type="ECO:0000256" key="8">
    <source>
        <dbReference type="SAM" id="MobiDB-lite"/>
    </source>
</evidence>
<dbReference type="EC" id="6.1.1.17" evidence="10"/>
<feature type="region of interest" description="Disordered" evidence="8">
    <location>
        <begin position="162"/>
        <end position="191"/>
    </location>
</feature>
<evidence type="ECO:0000256" key="3">
    <source>
        <dbReference type="ARBA" id="ARBA00022741"/>
    </source>
</evidence>
<keyword evidence="1 7" id="KW-0436">Ligase</keyword>
<gene>
    <name evidence="10" type="ORF">BMIN_1486</name>
</gene>
<name>A0A087BLC1_9BIFI</name>
<dbReference type="STRING" id="1693.BMIN_1486"/>
<feature type="domain" description="Glutamyl/glutaminyl-tRNA synthetase class Ib catalytic" evidence="9">
    <location>
        <begin position="8"/>
        <end position="168"/>
    </location>
</feature>
<dbReference type="Gene3D" id="3.40.50.620">
    <property type="entry name" value="HUPs"/>
    <property type="match status" value="1"/>
</dbReference>
<evidence type="ECO:0000256" key="1">
    <source>
        <dbReference type="ARBA" id="ARBA00022598"/>
    </source>
</evidence>
<comment type="caution">
    <text evidence="10">The sequence shown here is derived from an EMBL/GenBank/DDBJ whole genome shotgun (WGS) entry which is preliminary data.</text>
</comment>
<dbReference type="eggNOG" id="COG0008">
    <property type="taxonomic scope" value="Bacteria"/>
</dbReference>
<evidence type="ECO:0000256" key="7">
    <source>
        <dbReference type="RuleBase" id="RU363037"/>
    </source>
</evidence>
<dbReference type="GO" id="GO:0006424">
    <property type="term" value="P:glutamyl-tRNA aminoacylation"/>
    <property type="evidence" value="ECO:0007669"/>
    <property type="project" value="TreeGrafter"/>
</dbReference>
<evidence type="ECO:0000313" key="10">
    <source>
        <dbReference type="EMBL" id="KFI71821.1"/>
    </source>
</evidence>
<evidence type="ECO:0000256" key="2">
    <source>
        <dbReference type="ARBA" id="ARBA00022723"/>
    </source>
</evidence>
<evidence type="ECO:0000256" key="5">
    <source>
        <dbReference type="ARBA" id="ARBA00022840"/>
    </source>
</evidence>
<dbReference type="InterPro" id="IPR049940">
    <property type="entry name" value="GluQ/Sye"/>
</dbReference>
<dbReference type="Proteomes" id="UP000029014">
    <property type="component" value="Unassembled WGS sequence"/>
</dbReference>
<dbReference type="PANTHER" id="PTHR43311">
    <property type="entry name" value="GLUTAMATE--TRNA LIGASE"/>
    <property type="match status" value="1"/>
</dbReference>
<evidence type="ECO:0000256" key="6">
    <source>
        <dbReference type="ARBA" id="ARBA00023146"/>
    </source>
</evidence>
<dbReference type="GO" id="GO:0004818">
    <property type="term" value="F:glutamate-tRNA ligase activity"/>
    <property type="evidence" value="ECO:0007669"/>
    <property type="project" value="UniProtKB-EC"/>
</dbReference>
<evidence type="ECO:0000259" key="9">
    <source>
        <dbReference type="Pfam" id="PF00749"/>
    </source>
</evidence>
<dbReference type="InterPro" id="IPR001412">
    <property type="entry name" value="aa-tRNA-synth_I_CS"/>
</dbReference>
<reference evidence="10 11" key="1">
    <citation type="submission" date="2014-03" db="EMBL/GenBank/DDBJ databases">
        <title>Genomics of Bifidobacteria.</title>
        <authorList>
            <person name="Ventura M."/>
            <person name="Milani C."/>
            <person name="Lugli G.A."/>
        </authorList>
    </citation>
    <scope>NUCLEOTIDE SEQUENCE [LARGE SCALE GENOMIC DNA]</scope>
    <source>
        <strain evidence="10 11">LMG 11592</strain>
    </source>
</reference>
<dbReference type="AlphaFoldDB" id="A0A087BLC1"/>
<dbReference type="InterPro" id="IPR020058">
    <property type="entry name" value="Glu/Gln-tRNA-synth_Ib_cat-dom"/>
</dbReference>
<keyword evidence="11" id="KW-1185">Reference proteome</keyword>
<keyword evidence="2" id="KW-0479">Metal-binding</keyword>
<dbReference type="InterPro" id="IPR014729">
    <property type="entry name" value="Rossmann-like_a/b/a_fold"/>
</dbReference>
<keyword evidence="5 7" id="KW-0067">ATP-binding</keyword>
<evidence type="ECO:0000313" key="11">
    <source>
        <dbReference type="Proteomes" id="UP000029014"/>
    </source>
</evidence>
<feature type="compositionally biased region" description="Low complexity" evidence="8">
    <location>
        <begin position="168"/>
        <end position="182"/>
    </location>
</feature>
<sequence length="381" mass="41650">MSSDMVDVIGRLAPTPSGRMHLGNIMAMMAAWMSARSQGGRVLLRIEDLDRARVVRDADRWIMDDLEWLGIDWDADPVYQSDRDGLYGKALKAVESADSGVDPGVYPCWCSRSDIRAASAPQEGDGFVVYPGTCRRLAMEHPDEVRARLRTRAQHSLRLAMPGSIPRTTPDATPDATSDATSGAMPGCVDPPRDVVDVHDRVFGDVRYSLSRDVGDSVIRRADGVFSYQLAVVVDDLTMGVTDVVRGRDLLRSTALQMEIRRRLEAAFHAGADIGGPVTDGAPAWNPRYAHLPLVDGSGGRRLAKRERSLDMGALRAAGATPDQVVGYCAWLLGIRAEETSDRPVPLSCAQACRLFSWKDVAASLDDRMLPKDVVEVIRHL</sequence>
<keyword evidence="4" id="KW-0862">Zinc</keyword>
<feature type="domain" description="Glutamyl/glutaminyl-tRNA synthetase class Ib catalytic" evidence="9">
    <location>
        <begin position="196"/>
        <end position="267"/>
    </location>
</feature>
<dbReference type="Pfam" id="PF00749">
    <property type="entry name" value="tRNA-synt_1c"/>
    <property type="match status" value="2"/>
</dbReference>
<keyword evidence="7" id="KW-0648">Protein biosynthesis</keyword>
<dbReference type="GO" id="GO:0005829">
    <property type="term" value="C:cytosol"/>
    <property type="evidence" value="ECO:0007669"/>
    <property type="project" value="TreeGrafter"/>
</dbReference>
<dbReference type="GO" id="GO:0005524">
    <property type="term" value="F:ATP binding"/>
    <property type="evidence" value="ECO:0007669"/>
    <property type="project" value="UniProtKB-KW"/>
</dbReference>
<comment type="similarity">
    <text evidence="7">Belongs to the class-I aminoacyl-tRNA synthetase family.</text>
</comment>
<keyword evidence="6 7" id="KW-0030">Aminoacyl-tRNA synthetase</keyword>
<dbReference type="SUPFAM" id="SSF52374">
    <property type="entry name" value="Nucleotidylyl transferase"/>
    <property type="match status" value="1"/>
</dbReference>
<dbReference type="PRINTS" id="PR00987">
    <property type="entry name" value="TRNASYNTHGLU"/>
</dbReference>
<proteinExistence type="inferred from homology"/>
<dbReference type="PANTHER" id="PTHR43311:SF1">
    <property type="entry name" value="GLUTAMYL-Q TRNA(ASP) SYNTHETASE"/>
    <property type="match status" value="1"/>
</dbReference>
<protein>
    <submittedName>
        <fullName evidence="10">Glutamyl-Q tRNA(Asp) synthetase</fullName>
        <ecNumber evidence="10">6.1.1.17</ecNumber>
    </submittedName>
</protein>
<evidence type="ECO:0000256" key="4">
    <source>
        <dbReference type="ARBA" id="ARBA00022833"/>
    </source>
</evidence>
<keyword evidence="3 7" id="KW-0547">Nucleotide-binding</keyword>
<dbReference type="InterPro" id="IPR000924">
    <property type="entry name" value="Glu/Gln-tRNA-synth"/>
</dbReference>
<dbReference type="EMBL" id="JGZD01000012">
    <property type="protein sequence ID" value="KFI71821.1"/>
    <property type="molecule type" value="Genomic_DNA"/>
</dbReference>
<organism evidence="10 11">
    <name type="scientific">Bifidobacterium minimum</name>
    <dbReference type="NCBI Taxonomy" id="1693"/>
    <lineage>
        <taxon>Bacteria</taxon>
        <taxon>Bacillati</taxon>
        <taxon>Actinomycetota</taxon>
        <taxon>Actinomycetes</taxon>
        <taxon>Bifidobacteriales</taxon>
        <taxon>Bifidobacteriaceae</taxon>
        <taxon>Bifidobacterium</taxon>
    </lineage>
</organism>
<accession>A0A087BLC1</accession>